<sequence length="185" mass="20827">MNDADRAKPAELVWGHGPQKLEVFLEPTCPFSVRASRKLMPLLAHVGEERLTLQVHLHSQPWHLFSGILTRCILAAAALPDGRDRAWHTLRTIGDHREEFEFSQHCEGLNMQTTPDELIVRLEVYARLDLARPFRLSGVTEAMKAHARHARENGIHVSPTVMLDGAVDDRFQSGQSVEEWAALLG</sequence>
<evidence type="ECO:0000313" key="2">
    <source>
        <dbReference type="Proteomes" id="UP000765338"/>
    </source>
</evidence>
<accession>A0ABR5ZSL8</accession>
<name>A0ABR5ZSL8_9PROT</name>
<dbReference type="RefSeq" id="WP_182040886.1">
    <property type="nucleotide sequence ID" value="NZ_PDLY01000002.1"/>
</dbReference>
<proteinExistence type="predicted"/>
<evidence type="ECO:0000313" key="1">
    <source>
        <dbReference type="EMBL" id="MBA5727297.1"/>
    </source>
</evidence>
<dbReference type="Proteomes" id="UP000765338">
    <property type="component" value="Unassembled WGS sequence"/>
</dbReference>
<dbReference type="PANTHER" id="PTHR33875">
    <property type="entry name" value="OS09G0542200 PROTEIN"/>
    <property type="match status" value="1"/>
</dbReference>
<keyword evidence="2" id="KW-1185">Reference proteome</keyword>
<organism evidence="1 2">
    <name type="scientific">Bombella mellum</name>
    <dbReference type="NCBI Taxonomy" id="2039288"/>
    <lineage>
        <taxon>Bacteria</taxon>
        <taxon>Pseudomonadati</taxon>
        <taxon>Pseudomonadota</taxon>
        <taxon>Alphaproteobacteria</taxon>
        <taxon>Acetobacterales</taxon>
        <taxon>Acetobacteraceae</taxon>
        <taxon>Bombella</taxon>
    </lineage>
</organism>
<protein>
    <submittedName>
        <fullName evidence="1">Thioredoxin</fullName>
    </submittedName>
</protein>
<dbReference type="SUPFAM" id="SSF52833">
    <property type="entry name" value="Thioredoxin-like"/>
    <property type="match status" value="1"/>
</dbReference>
<dbReference type="Gene3D" id="3.40.30.10">
    <property type="entry name" value="Glutaredoxin"/>
    <property type="match status" value="1"/>
</dbReference>
<dbReference type="PANTHER" id="PTHR33875:SF2">
    <property type="entry name" value="ACR183CP"/>
    <property type="match status" value="1"/>
</dbReference>
<gene>
    <name evidence="1" type="ORF">CPA56_04775</name>
</gene>
<comment type="caution">
    <text evidence="1">The sequence shown here is derived from an EMBL/GenBank/DDBJ whole genome shotgun (WGS) entry which is preliminary data.</text>
</comment>
<reference evidence="1 2" key="1">
    <citation type="submission" date="2017-10" db="EMBL/GenBank/DDBJ databases">
        <authorList>
            <person name="Jakob F."/>
        </authorList>
    </citation>
    <scope>NUCLEOTIDE SEQUENCE [LARGE SCALE GENOMIC DNA]</scope>
    <source>
        <strain evidence="1 2">TMW 2.1889</strain>
    </source>
</reference>
<dbReference type="EMBL" id="PDLY01000002">
    <property type="protein sequence ID" value="MBA5727297.1"/>
    <property type="molecule type" value="Genomic_DNA"/>
</dbReference>
<dbReference type="InterPro" id="IPR036249">
    <property type="entry name" value="Thioredoxin-like_sf"/>
</dbReference>